<proteinExistence type="predicted"/>
<dbReference type="EMBL" id="BAABAS010000020">
    <property type="protein sequence ID" value="GAA4239372.1"/>
    <property type="molecule type" value="Genomic_DNA"/>
</dbReference>
<sequence length="123" mass="13356">MTAGSYLSRYEPADTNATRTPPCPPPCATHERPHDHPDRCRPAPRPNAAQRPENEQLAHRVRSLFRPALISNAIATLVDGPDLSTPLRRLPEHLGNPTPVHSYLSALTEVLGRSPATDAVVCG</sequence>
<keyword evidence="3" id="KW-1185">Reference proteome</keyword>
<reference evidence="3" key="1">
    <citation type="journal article" date="2019" name="Int. J. Syst. Evol. Microbiol.">
        <title>The Global Catalogue of Microorganisms (GCM) 10K type strain sequencing project: providing services to taxonomists for standard genome sequencing and annotation.</title>
        <authorList>
            <consortium name="The Broad Institute Genomics Platform"/>
            <consortium name="The Broad Institute Genome Sequencing Center for Infectious Disease"/>
            <person name="Wu L."/>
            <person name="Ma J."/>
        </authorList>
    </citation>
    <scope>NUCLEOTIDE SEQUENCE [LARGE SCALE GENOMIC DNA]</scope>
    <source>
        <strain evidence="3">JCM 17440</strain>
    </source>
</reference>
<name>A0ABP8CI77_9ACTN</name>
<protein>
    <submittedName>
        <fullName evidence="2">Uncharacterized protein</fullName>
    </submittedName>
</protein>
<gene>
    <name evidence="2" type="ORF">GCM10022254_59210</name>
</gene>
<evidence type="ECO:0000313" key="3">
    <source>
        <dbReference type="Proteomes" id="UP001501710"/>
    </source>
</evidence>
<comment type="caution">
    <text evidence="2">The sequence shown here is derived from an EMBL/GenBank/DDBJ whole genome shotgun (WGS) entry which is preliminary data.</text>
</comment>
<organism evidence="2 3">
    <name type="scientific">Actinomadura meridiana</name>
    <dbReference type="NCBI Taxonomy" id="559626"/>
    <lineage>
        <taxon>Bacteria</taxon>
        <taxon>Bacillati</taxon>
        <taxon>Actinomycetota</taxon>
        <taxon>Actinomycetes</taxon>
        <taxon>Streptosporangiales</taxon>
        <taxon>Thermomonosporaceae</taxon>
        <taxon>Actinomadura</taxon>
    </lineage>
</organism>
<feature type="compositionally biased region" description="Basic and acidic residues" evidence="1">
    <location>
        <begin position="29"/>
        <end position="41"/>
    </location>
</feature>
<dbReference type="Proteomes" id="UP001501710">
    <property type="component" value="Unassembled WGS sequence"/>
</dbReference>
<feature type="region of interest" description="Disordered" evidence="1">
    <location>
        <begin position="1"/>
        <end position="56"/>
    </location>
</feature>
<evidence type="ECO:0000313" key="2">
    <source>
        <dbReference type="EMBL" id="GAA4239372.1"/>
    </source>
</evidence>
<evidence type="ECO:0000256" key="1">
    <source>
        <dbReference type="SAM" id="MobiDB-lite"/>
    </source>
</evidence>
<accession>A0ABP8CI77</accession>